<dbReference type="GO" id="GO:0003676">
    <property type="term" value="F:nucleic acid binding"/>
    <property type="evidence" value="ECO:0007669"/>
    <property type="project" value="InterPro"/>
</dbReference>
<dbReference type="Gene3D" id="1.10.150.870">
    <property type="match status" value="1"/>
</dbReference>
<keyword evidence="7" id="KW-0239">DNA-directed DNA polymerase</keyword>
<dbReference type="NCBIfam" id="TIGR00594">
    <property type="entry name" value="polc"/>
    <property type="match status" value="1"/>
</dbReference>
<dbReference type="Pfam" id="PF14579">
    <property type="entry name" value="HHH_6"/>
    <property type="match status" value="1"/>
</dbReference>
<evidence type="ECO:0000256" key="6">
    <source>
        <dbReference type="ARBA" id="ARBA00022705"/>
    </source>
</evidence>
<keyword evidence="5" id="KW-0548">Nucleotidyltransferase</keyword>
<evidence type="ECO:0000256" key="2">
    <source>
        <dbReference type="ARBA" id="ARBA00012417"/>
    </source>
</evidence>
<evidence type="ECO:0000313" key="11">
    <source>
        <dbReference type="Proteomes" id="UP000178690"/>
    </source>
</evidence>
<dbReference type="AlphaFoldDB" id="A0A1G2PIW2"/>
<evidence type="ECO:0000313" key="10">
    <source>
        <dbReference type="EMBL" id="OHA48246.1"/>
    </source>
</evidence>
<evidence type="ECO:0000259" key="9">
    <source>
        <dbReference type="SMART" id="SM00481"/>
    </source>
</evidence>
<dbReference type="InterPro" id="IPR011708">
    <property type="entry name" value="DNA_pol3_alpha_NTPase_dom"/>
</dbReference>
<dbReference type="NCBIfam" id="NF005298">
    <property type="entry name" value="PRK06826.1"/>
    <property type="match status" value="1"/>
</dbReference>
<evidence type="ECO:0000256" key="7">
    <source>
        <dbReference type="ARBA" id="ARBA00022932"/>
    </source>
</evidence>
<protein>
    <recommendedName>
        <fullName evidence="3">DNA polymerase III subunit alpha</fullName>
        <ecNumber evidence="2">2.7.7.7</ecNumber>
    </recommendedName>
</protein>
<comment type="catalytic activity">
    <reaction evidence="8">
        <text>DNA(n) + a 2'-deoxyribonucleoside 5'-triphosphate = DNA(n+1) + diphosphate</text>
        <dbReference type="Rhea" id="RHEA:22508"/>
        <dbReference type="Rhea" id="RHEA-COMP:17339"/>
        <dbReference type="Rhea" id="RHEA-COMP:17340"/>
        <dbReference type="ChEBI" id="CHEBI:33019"/>
        <dbReference type="ChEBI" id="CHEBI:61560"/>
        <dbReference type="ChEBI" id="CHEBI:173112"/>
        <dbReference type="EC" id="2.7.7.7"/>
    </reaction>
</comment>
<dbReference type="SMART" id="SM00481">
    <property type="entry name" value="POLIIIAc"/>
    <property type="match status" value="1"/>
</dbReference>
<dbReference type="Pfam" id="PF07733">
    <property type="entry name" value="DNA_pol3_alpha"/>
    <property type="match status" value="1"/>
</dbReference>
<dbReference type="InterPro" id="IPR004365">
    <property type="entry name" value="NA-bd_OB_tRNA"/>
</dbReference>
<keyword evidence="4" id="KW-0808">Transferase</keyword>
<dbReference type="CDD" id="cd12113">
    <property type="entry name" value="PHP_PolIIIA_DnaE3"/>
    <property type="match status" value="1"/>
</dbReference>
<dbReference type="Gene3D" id="3.20.20.140">
    <property type="entry name" value="Metal-dependent hydrolases"/>
    <property type="match status" value="1"/>
</dbReference>
<dbReference type="Pfam" id="PF02811">
    <property type="entry name" value="PHP"/>
    <property type="match status" value="1"/>
</dbReference>
<proteinExistence type="predicted"/>
<evidence type="ECO:0000256" key="1">
    <source>
        <dbReference type="ARBA" id="ARBA00004496"/>
    </source>
</evidence>
<evidence type="ECO:0000256" key="4">
    <source>
        <dbReference type="ARBA" id="ARBA00022679"/>
    </source>
</evidence>
<dbReference type="STRING" id="1802363.A2682_00210"/>
<dbReference type="InterPro" id="IPR004805">
    <property type="entry name" value="DnaE2/DnaE/PolC"/>
</dbReference>
<name>A0A1G2PIW2_TERXR</name>
<dbReference type="GO" id="GO:0008408">
    <property type="term" value="F:3'-5' exonuclease activity"/>
    <property type="evidence" value="ECO:0007669"/>
    <property type="project" value="InterPro"/>
</dbReference>
<dbReference type="NCBIfam" id="NF004226">
    <property type="entry name" value="PRK05673.1"/>
    <property type="match status" value="1"/>
</dbReference>
<dbReference type="InterPro" id="IPR040982">
    <property type="entry name" value="DNA_pol3_finger"/>
</dbReference>
<dbReference type="EMBL" id="MHST01000023">
    <property type="protein sequence ID" value="OHA48246.1"/>
    <property type="molecule type" value="Genomic_DNA"/>
</dbReference>
<dbReference type="InterPro" id="IPR004013">
    <property type="entry name" value="PHP_dom"/>
</dbReference>
<dbReference type="InterPro" id="IPR003141">
    <property type="entry name" value="Pol/His_phosphatase_N"/>
</dbReference>
<dbReference type="InterPro" id="IPR041931">
    <property type="entry name" value="DNA_pol3_alpha_thumb_dom"/>
</dbReference>
<feature type="domain" description="Polymerase/histidinol phosphatase N-terminal" evidence="9">
    <location>
        <begin position="7"/>
        <end position="74"/>
    </location>
</feature>
<dbReference type="Proteomes" id="UP000178690">
    <property type="component" value="Unassembled WGS sequence"/>
</dbReference>
<dbReference type="PANTHER" id="PTHR32294:SF0">
    <property type="entry name" value="DNA POLYMERASE III SUBUNIT ALPHA"/>
    <property type="match status" value="1"/>
</dbReference>
<dbReference type="InterPro" id="IPR016195">
    <property type="entry name" value="Pol/histidinol_Pase-like"/>
</dbReference>
<accession>A0A1G2PIW2</accession>
<dbReference type="Gene3D" id="1.10.10.1600">
    <property type="entry name" value="Bacterial DNA polymerase III alpha subunit, thumb domain"/>
    <property type="match status" value="1"/>
</dbReference>
<dbReference type="PANTHER" id="PTHR32294">
    <property type="entry name" value="DNA POLYMERASE III SUBUNIT ALPHA"/>
    <property type="match status" value="1"/>
</dbReference>
<evidence type="ECO:0000256" key="5">
    <source>
        <dbReference type="ARBA" id="ARBA00022695"/>
    </source>
</evidence>
<dbReference type="GO" id="GO:0006260">
    <property type="term" value="P:DNA replication"/>
    <property type="evidence" value="ECO:0007669"/>
    <property type="project" value="UniProtKB-KW"/>
</dbReference>
<dbReference type="CDD" id="cd04485">
    <property type="entry name" value="DnaE_OBF"/>
    <property type="match status" value="1"/>
</dbReference>
<evidence type="ECO:0000256" key="8">
    <source>
        <dbReference type="ARBA" id="ARBA00049244"/>
    </source>
</evidence>
<dbReference type="Pfam" id="PF17657">
    <property type="entry name" value="DNA_pol3_finger"/>
    <property type="match status" value="1"/>
</dbReference>
<comment type="caution">
    <text evidence="10">The sequence shown here is derived from an EMBL/GenBank/DDBJ whole genome shotgun (WGS) entry which is preliminary data.</text>
</comment>
<dbReference type="GO" id="GO:0005737">
    <property type="term" value="C:cytoplasm"/>
    <property type="evidence" value="ECO:0007669"/>
    <property type="project" value="UniProtKB-SubCell"/>
</dbReference>
<dbReference type="EC" id="2.7.7.7" evidence="2"/>
<reference evidence="10 11" key="1">
    <citation type="journal article" date="2016" name="Nat. Commun.">
        <title>Thousands of microbial genomes shed light on interconnected biogeochemical processes in an aquifer system.</title>
        <authorList>
            <person name="Anantharaman K."/>
            <person name="Brown C.T."/>
            <person name="Hug L.A."/>
            <person name="Sharon I."/>
            <person name="Castelle C.J."/>
            <person name="Probst A.J."/>
            <person name="Thomas B.C."/>
            <person name="Singh A."/>
            <person name="Wilkins M.J."/>
            <person name="Karaoz U."/>
            <person name="Brodie E.L."/>
            <person name="Williams K.H."/>
            <person name="Hubbard S.S."/>
            <person name="Banfield J.F."/>
        </authorList>
    </citation>
    <scope>NUCLEOTIDE SEQUENCE [LARGE SCALE GENOMIC DNA]</scope>
    <source>
        <strain evidence="11">RIFCSPHIGHO2_01_FULL_58_15</strain>
    </source>
</reference>
<gene>
    <name evidence="10" type="ORF">A2682_00210</name>
</gene>
<sequence length="1064" mass="118444">MPTQKFVHLHVHSHYSLLDGLAKIDQLVSRAKELGMEALALTDHGALYGAVAFAQACVKAGIKPIIGVEAYVATRSRFDRDPRLDGTRYHLTLLARNAEGYRNLVQLITASHLEGFYYKPRVDKELLRAHAAGLIALSGCLSGEIPKAILAGDRARTEHLLAEYREIFGEENFFLELGAHPNLPEQQTVNAALVELSRKFGAPIVATQDTHYLLAEDAEAHDVLLSVQTGSRVDEDGRLTLKDDDFSLRSAEEMAAIFPDLPEALAQTVALAERVDFTLPLGRIQLPVYPLPDTTTQEKELQRLCQEGVVRRFGEDGMKTPEVRARLDYELGVIEKTGFASYFLIVADVVSWAKSRGIIVGPGRGSAAGSLVSYVLGITNIDPLHYGLLFERFLNPERISMPDIDLDFADYRRDEVLRYVTEKYGADRVAQIGTFGTMAARAVIRDAGRALGYPYSACDRIAKMVPFGMTLQQALEASQELGEAYRNEPDVMRLIDTGRKLEGVARHVSTHACGVVISRDPLSDLVPVQRATNEDTQVITQYEMHAVEDLGLLKMDFLGLRNLSIIEEALNRIKDTYGDEIDIDALPLNDAATYRLLASGDTTGVFQLESQGMKRYLKQLKPTELEDIVAMVALYRPGPMEFIESFIARKHGKERVTFLHEKLEPILSRTYGIAVYQEQLMEIARQLGGFSLPEADTLRKAVGKKIRSLLKEQHEKLIAGMVRNGIAERTAREIWEWIEPFARYGFNRSHAACYALIAYQTAWLKAHYPYEFLSAIFTHEGTNVDRTAVLIAEARAHEIAVLPPDVQTSRTTFTVVYDGTTPTGIRFGLAAIENVGEQLVERVVQERLSRGPFSSIEDFLMRISGPELNRKSLESLIMAGAFDALGERRQLLSGIDTLTAFAKEANRISASRQTSLFDGPNAATQPRLRLPETPPATRDERLRWEKELLGLWVSEHPLAAHERTLAALGQPIRALSDIAAGTRVKVGGVITGMKKILTRKGEPMLFMNFEDLSDRVEVVVFPRVLAETPNMFRENAILLIDGTVNDRDGEHKLLCDRAEELVTA</sequence>
<evidence type="ECO:0000256" key="3">
    <source>
        <dbReference type="ARBA" id="ARBA00019114"/>
    </source>
</evidence>
<dbReference type="SUPFAM" id="SSF89550">
    <property type="entry name" value="PHP domain-like"/>
    <property type="match status" value="1"/>
</dbReference>
<dbReference type="Pfam" id="PF01336">
    <property type="entry name" value="tRNA_anti-codon"/>
    <property type="match status" value="1"/>
</dbReference>
<keyword evidence="6" id="KW-0235">DNA replication</keyword>
<comment type="subcellular location">
    <subcellularLocation>
        <location evidence="1">Cytoplasm</location>
    </subcellularLocation>
</comment>
<dbReference type="InterPro" id="IPR029460">
    <property type="entry name" value="DNAPol_HHH"/>
</dbReference>
<dbReference type="GO" id="GO:0003887">
    <property type="term" value="F:DNA-directed DNA polymerase activity"/>
    <property type="evidence" value="ECO:0007669"/>
    <property type="project" value="UniProtKB-KW"/>
</dbReference>
<organism evidence="10 11">
    <name type="scientific">Terrybacteria sp. (strain RIFCSPHIGHO2_01_FULL_58_15)</name>
    <dbReference type="NCBI Taxonomy" id="1802363"/>
    <lineage>
        <taxon>Bacteria</taxon>
        <taxon>Candidatus Terryibacteriota</taxon>
    </lineage>
</organism>